<comment type="function">
    <text evidence="4">Catalyzes the cleavage of L-allo-threonine and L-threonine to glycine and acetaldehyde.</text>
</comment>
<dbReference type="RefSeq" id="WP_190474841.1">
    <property type="nucleotide sequence ID" value="NZ_JACJPW010000155.1"/>
</dbReference>
<name>A0A926ZKR1_9CYAN</name>
<evidence type="ECO:0000313" key="6">
    <source>
        <dbReference type="EMBL" id="MBD2185979.1"/>
    </source>
</evidence>
<accession>A0A926ZKR1</accession>
<dbReference type="Pfam" id="PF01212">
    <property type="entry name" value="Beta_elim_lyase"/>
    <property type="match status" value="1"/>
</dbReference>
<reference evidence="6" key="2">
    <citation type="submission" date="2020-08" db="EMBL/GenBank/DDBJ databases">
        <authorList>
            <person name="Chen M."/>
            <person name="Teng W."/>
            <person name="Zhao L."/>
            <person name="Hu C."/>
            <person name="Zhou Y."/>
            <person name="Han B."/>
            <person name="Song L."/>
            <person name="Shu W."/>
        </authorList>
    </citation>
    <scope>NUCLEOTIDE SEQUENCE</scope>
    <source>
        <strain evidence="6">FACHB-1375</strain>
    </source>
</reference>
<keyword evidence="7" id="KW-1185">Reference proteome</keyword>
<dbReference type="Proteomes" id="UP000641646">
    <property type="component" value="Unassembled WGS sequence"/>
</dbReference>
<dbReference type="GO" id="GO:0006567">
    <property type="term" value="P:L-threonine catabolic process"/>
    <property type="evidence" value="ECO:0007669"/>
    <property type="project" value="UniProtKB-UniRule"/>
</dbReference>
<comment type="similarity">
    <text evidence="2 4">Belongs to the threonine aldolase family.</text>
</comment>
<evidence type="ECO:0000313" key="7">
    <source>
        <dbReference type="Proteomes" id="UP000641646"/>
    </source>
</evidence>
<proteinExistence type="inferred from homology"/>
<dbReference type="Gene3D" id="3.90.1150.10">
    <property type="entry name" value="Aspartate Aminotransferase, domain 1"/>
    <property type="match status" value="1"/>
</dbReference>
<dbReference type="SUPFAM" id="SSF53383">
    <property type="entry name" value="PLP-dependent transferases"/>
    <property type="match status" value="1"/>
</dbReference>
<evidence type="ECO:0000256" key="2">
    <source>
        <dbReference type="ARBA" id="ARBA00006966"/>
    </source>
</evidence>
<evidence type="ECO:0000256" key="3">
    <source>
        <dbReference type="ARBA" id="ARBA00022898"/>
    </source>
</evidence>
<dbReference type="InterPro" id="IPR015424">
    <property type="entry name" value="PyrdxlP-dep_Trfase"/>
</dbReference>
<feature type="domain" description="Aromatic amino acid beta-eliminating lyase/threonine aldolase" evidence="5">
    <location>
        <begin position="3"/>
        <end position="293"/>
    </location>
</feature>
<dbReference type="Gene3D" id="3.40.640.10">
    <property type="entry name" value="Type I PLP-dependent aspartate aminotransferase-like (Major domain)"/>
    <property type="match status" value="1"/>
</dbReference>
<organism evidence="6 7">
    <name type="scientific">Aerosakkonema funiforme FACHB-1375</name>
    <dbReference type="NCBI Taxonomy" id="2949571"/>
    <lineage>
        <taxon>Bacteria</taxon>
        <taxon>Bacillati</taxon>
        <taxon>Cyanobacteriota</taxon>
        <taxon>Cyanophyceae</taxon>
        <taxon>Oscillatoriophycideae</taxon>
        <taxon>Aerosakkonematales</taxon>
        <taxon>Aerosakkonemataceae</taxon>
        <taxon>Aerosakkonema</taxon>
    </lineage>
</organism>
<dbReference type="CDD" id="cd06502">
    <property type="entry name" value="TA_like"/>
    <property type="match status" value="1"/>
</dbReference>
<dbReference type="PANTHER" id="PTHR48097:SF5">
    <property type="entry name" value="LOW SPECIFICITY L-THREONINE ALDOLASE"/>
    <property type="match status" value="1"/>
</dbReference>
<dbReference type="PIRSF" id="PIRSF038940">
    <property type="entry name" value="Low_specificity_LTA"/>
    <property type="match status" value="1"/>
</dbReference>
<reference evidence="6" key="1">
    <citation type="journal article" date="2015" name="ISME J.">
        <title>Draft Genome Sequence of Streptomyces incarnatus NRRL8089, which Produces the Nucleoside Antibiotic Sinefungin.</title>
        <authorList>
            <person name="Oshima K."/>
            <person name="Hattori M."/>
            <person name="Shimizu H."/>
            <person name="Fukuda K."/>
            <person name="Nemoto M."/>
            <person name="Inagaki K."/>
            <person name="Tamura T."/>
        </authorList>
    </citation>
    <scope>NUCLEOTIDE SEQUENCE</scope>
    <source>
        <strain evidence="6">FACHB-1375</strain>
    </source>
</reference>
<comment type="catalytic activity">
    <reaction evidence="4">
        <text>L-threonine = acetaldehyde + glycine</text>
        <dbReference type="Rhea" id="RHEA:19625"/>
        <dbReference type="ChEBI" id="CHEBI:15343"/>
        <dbReference type="ChEBI" id="CHEBI:57305"/>
        <dbReference type="ChEBI" id="CHEBI:57926"/>
        <dbReference type="EC" id="4.1.2.48"/>
    </reaction>
</comment>
<dbReference type="EMBL" id="JACJPW010000155">
    <property type="protein sequence ID" value="MBD2185979.1"/>
    <property type="molecule type" value="Genomic_DNA"/>
</dbReference>
<gene>
    <name evidence="6" type="ORF">H6G03_33800</name>
</gene>
<evidence type="ECO:0000256" key="4">
    <source>
        <dbReference type="PIRNR" id="PIRNR038940"/>
    </source>
</evidence>
<protein>
    <recommendedName>
        <fullName evidence="4">L-threonine aldolase</fullName>
        <ecNumber evidence="4">4.1.2.48</ecNumber>
    </recommendedName>
</protein>
<comment type="cofactor">
    <cofactor evidence="1 4">
        <name>pyridoxal 5'-phosphate</name>
        <dbReference type="ChEBI" id="CHEBI:597326"/>
    </cofactor>
</comment>
<dbReference type="InterPro" id="IPR001597">
    <property type="entry name" value="ArAA_b-elim_lyase/Thr_aldolase"/>
</dbReference>
<dbReference type="InterPro" id="IPR026273">
    <property type="entry name" value="Low_specificity_L-TA_bact"/>
</dbReference>
<keyword evidence="4" id="KW-0456">Lyase</keyword>
<dbReference type="AlphaFoldDB" id="A0A926ZKR1"/>
<dbReference type="InterPro" id="IPR015421">
    <property type="entry name" value="PyrdxlP-dep_Trfase_major"/>
</dbReference>
<dbReference type="GO" id="GO:0004793">
    <property type="term" value="F:threonine aldolase activity"/>
    <property type="evidence" value="ECO:0007669"/>
    <property type="project" value="UniProtKB-UniRule"/>
</dbReference>
<dbReference type="InterPro" id="IPR015422">
    <property type="entry name" value="PyrdxlP-dep_Trfase_small"/>
</dbReference>
<evidence type="ECO:0000256" key="1">
    <source>
        <dbReference type="ARBA" id="ARBA00001933"/>
    </source>
</evidence>
<evidence type="ECO:0000259" key="5">
    <source>
        <dbReference type="Pfam" id="PF01212"/>
    </source>
</evidence>
<keyword evidence="3 4" id="KW-0663">Pyridoxal phosphate</keyword>
<comment type="caution">
    <text evidence="6">The sequence shown here is derived from an EMBL/GenBank/DDBJ whole genome shotgun (WGS) entry which is preliminary data.</text>
</comment>
<sequence>MNFCSDNVTGVAPEIMAAIIAANEGAVMPYGNDELTKRLSAKFAELFETEVTVFPVATGSAANAIALSVITPPFGAIYCHTESHINLDECGAPEFYTNGAKLIALTGSHGKISADDLTKALKKAGAGVVHHVQPAAVSITQSTEAGTVYQPDEIQQIAEVTHSHNLSLHMDGARFANAVVSLNCTPAEITWRAGVDVLSFGATKNGAMAAEAVVFFKRELAEMFGYRRKRGGHLFSKMRFLSAQLEAYITDNLWLKNATRANEMAARLAAGLTSLPGVKLCHPVSANEIFIQLPETVIQGLLAAGFLFYLWEGEDATTLRLVTAFNTKEEDVNAFIKTAASYSAVDSNMAIGELTGV</sequence>
<dbReference type="PANTHER" id="PTHR48097">
    <property type="entry name" value="L-THREONINE ALDOLASE-RELATED"/>
    <property type="match status" value="1"/>
</dbReference>
<comment type="catalytic activity">
    <reaction evidence="4">
        <text>L-allo-threonine = acetaldehyde + glycine</text>
        <dbReference type="Rhea" id="RHEA:26209"/>
        <dbReference type="ChEBI" id="CHEBI:15343"/>
        <dbReference type="ChEBI" id="CHEBI:57305"/>
        <dbReference type="ChEBI" id="CHEBI:58585"/>
        <dbReference type="EC" id="4.1.2.48"/>
    </reaction>
</comment>
<dbReference type="EC" id="4.1.2.48" evidence="4"/>